<feature type="transmembrane region" description="Helical" evidence="10">
    <location>
        <begin position="21"/>
        <end position="38"/>
    </location>
</feature>
<dbReference type="InParanoid" id="K2STK2"/>
<dbReference type="InterPro" id="IPR002403">
    <property type="entry name" value="Cyt_P450_E_grp-IV"/>
</dbReference>
<dbReference type="CDD" id="cd11041">
    <property type="entry name" value="CYP503A1-like"/>
    <property type="match status" value="1"/>
</dbReference>
<evidence type="ECO:0000256" key="5">
    <source>
        <dbReference type="ARBA" id="ARBA00023002"/>
    </source>
</evidence>
<dbReference type="InterPro" id="IPR036396">
    <property type="entry name" value="Cyt_P450_sf"/>
</dbReference>
<dbReference type="OrthoDB" id="1844152at2759"/>
<dbReference type="AlphaFoldDB" id="K2STK2"/>
<keyword evidence="10" id="KW-0472">Membrane</keyword>
<evidence type="ECO:0000256" key="8">
    <source>
        <dbReference type="PIRSR" id="PIRSR602403-1"/>
    </source>
</evidence>
<protein>
    <submittedName>
        <fullName evidence="11">Cytochrome P450</fullName>
    </submittedName>
</protein>
<dbReference type="Proteomes" id="UP000007129">
    <property type="component" value="Unassembled WGS sequence"/>
</dbReference>
<name>K2STK2_MACPH</name>
<keyword evidence="7 9" id="KW-0503">Monooxygenase</keyword>
<comment type="similarity">
    <text evidence="2 9">Belongs to the cytochrome P450 family.</text>
</comment>
<evidence type="ECO:0000256" key="7">
    <source>
        <dbReference type="ARBA" id="ARBA00023033"/>
    </source>
</evidence>
<evidence type="ECO:0000256" key="3">
    <source>
        <dbReference type="ARBA" id="ARBA00022617"/>
    </source>
</evidence>
<dbReference type="Gene3D" id="1.10.630.10">
    <property type="entry name" value="Cytochrome P450"/>
    <property type="match status" value="1"/>
</dbReference>
<evidence type="ECO:0000256" key="2">
    <source>
        <dbReference type="ARBA" id="ARBA00010617"/>
    </source>
</evidence>
<dbReference type="PANTHER" id="PTHR46206">
    <property type="entry name" value="CYTOCHROME P450"/>
    <property type="match status" value="1"/>
</dbReference>
<proteinExistence type="inferred from homology"/>
<dbReference type="PROSITE" id="PS00086">
    <property type="entry name" value="CYTOCHROME_P450"/>
    <property type="match status" value="1"/>
</dbReference>
<dbReference type="PANTHER" id="PTHR46206:SF2">
    <property type="entry name" value="CYTOCHROME P450 MONOOXYGENASE AUSG-RELATED"/>
    <property type="match status" value="1"/>
</dbReference>
<evidence type="ECO:0000313" key="12">
    <source>
        <dbReference type="Proteomes" id="UP000007129"/>
    </source>
</evidence>
<sequence>METKHHTFFQGLATPMSIQQILGTAVAIILAFGTYYYLNAERPYPGIPLVLAEGGVEEARKAFRNNAVKMIGTALKQVNGVCQIWTDGGPKILLPTKFVDEIRNNKKLSFIEILRNENLAEYRSFWPSYHPMKGNLVTDVIRTKLTQSLSKVTEALSVETALTLDKYYPPSKDWITTEPFYPIAVDVVSRLSARVFLGEKLCRDPDWIRVSGDYTVTLFTAIQALRKYPRFLQPFMYRLGLVPEIKVLDQLETKATKIIEEELARQEGLGPENVESNSLQWVTSMAAQKKITGYNPVWAQLALTLAAIHTTSMAFTNTLFDLVAHPDLIDELRQEIMIVIGTQGWQKTSLNHLRLMDSVLKESQRLNPPDAYSMRRKVMESVTLSDGTVLPKGSHFVLPPVVLRDERLYGPDPDVYDGRRWYRMRQQPGNETKFQYVTTTPDMHGFGHGEHACPGRFFASNELKIALVHAIMKYDWAFEEGKNRPETVLQVDLMMPDPTVKLRYRSRQPEIEL</sequence>
<dbReference type="InterPro" id="IPR017972">
    <property type="entry name" value="Cyt_P450_CS"/>
</dbReference>
<dbReference type="STRING" id="1126212.K2STK2"/>
<dbReference type="HOGENOM" id="CLU_022195_0_3_1"/>
<dbReference type="InterPro" id="IPR001128">
    <property type="entry name" value="Cyt_P450"/>
</dbReference>
<dbReference type="EMBL" id="AHHD01000099">
    <property type="protein sequence ID" value="EKG20025.1"/>
    <property type="molecule type" value="Genomic_DNA"/>
</dbReference>
<dbReference type="eggNOG" id="KOG0159">
    <property type="taxonomic scope" value="Eukaryota"/>
</dbReference>
<feature type="binding site" description="axial binding residue" evidence="8">
    <location>
        <position position="453"/>
    </location>
    <ligand>
        <name>heme</name>
        <dbReference type="ChEBI" id="CHEBI:30413"/>
    </ligand>
    <ligandPart>
        <name>Fe</name>
        <dbReference type="ChEBI" id="CHEBI:18248"/>
    </ligandPart>
</feature>
<evidence type="ECO:0000256" key="6">
    <source>
        <dbReference type="ARBA" id="ARBA00023004"/>
    </source>
</evidence>
<keyword evidence="10" id="KW-0812">Transmembrane</keyword>
<dbReference type="GO" id="GO:0016705">
    <property type="term" value="F:oxidoreductase activity, acting on paired donors, with incorporation or reduction of molecular oxygen"/>
    <property type="evidence" value="ECO:0007669"/>
    <property type="project" value="InterPro"/>
</dbReference>
<reference evidence="11 12" key="1">
    <citation type="journal article" date="2012" name="BMC Genomics">
        <title>Tools to kill: Genome of one of the most destructive plant pathogenic fungi Macrophomina phaseolina.</title>
        <authorList>
            <person name="Islam M.S."/>
            <person name="Haque M.S."/>
            <person name="Islam M.M."/>
            <person name="Emdad E.M."/>
            <person name="Halim A."/>
            <person name="Hossen Q.M.M."/>
            <person name="Hossain M.Z."/>
            <person name="Ahmed B."/>
            <person name="Rahim S."/>
            <person name="Rahman M.S."/>
            <person name="Alam M.M."/>
            <person name="Hou S."/>
            <person name="Wan X."/>
            <person name="Saito J.A."/>
            <person name="Alam M."/>
        </authorList>
    </citation>
    <scope>NUCLEOTIDE SEQUENCE [LARGE SCALE GENOMIC DNA]</scope>
    <source>
        <strain evidence="11 12">MS6</strain>
    </source>
</reference>
<comment type="cofactor">
    <cofactor evidence="1 8">
        <name>heme</name>
        <dbReference type="ChEBI" id="CHEBI:30413"/>
    </cofactor>
</comment>
<dbReference type="GO" id="GO:0004497">
    <property type="term" value="F:monooxygenase activity"/>
    <property type="evidence" value="ECO:0007669"/>
    <property type="project" value="UniProtKB-KW"/>
</dbReference>
<keyword evidence="3 8" id="KW-0349">Heme</keyword>
<gene>
    <name evidence="11" type="ORF">MPH_02656</name>
</gene>
<dbReference type="PRINTS" id="PR00465">
    <property type="entry name" value="EP450IV"/>
</dbReference>
<dbReference type="VEuPathDB" id="FungiDB:MPH_02656"/>
<evidence type="ECO:0000256" key="10">
    <source>
        <dbReference type="SAM" id="Phobius"/>
    </source>
</evidence>
<organism evidence="11 12">
    <name type="scientific">Macrophomina phaseolina (strain MS6)</name>
    <name type="common">Charcoal rot fungus</name>
    <dbReference type="NCBI Taxonomy" id="1126212"/>
    <lineage>
        <taxon>Eukaryota</taxon>
        <taxon>Fungi</taxon>
        <taxon>Dikarya</taxon>
        <taxon>Ascomycota</taxon>
        <taxon>Pezizomycotina</taxon>
        <taxon>Dothideomycetes</taxon>
        <taxon>Dothideomycetes incertae sedis</taxon>
        <taxon>Botryosphaeriales</taxon>
        <taxon>Botryosphaeriaceae</taxon>
        <taxon>Macrophomina</taxon>
    </lineage>
</organism>
<dbReference type="GO" id="GO:0020037">
    <property type="term" value="F:heme binding"/>
    <property type="evidence" value="ECO:0007669"/>
    <property type="project" value="InterPro"/>
</dbReference>
<evidence type="ECO:0000313" key="11">
    <source>
        <dbReference type="EMBL" id="EKG20025.1"/>
    </source>
</evidence>
<keyword evidence="5 9" id="KW-0560">Oxidoreductase</keyword>
<evidence type="ECO:0000256" key="9">
    <source>
        <dbReference type="RuleBase" id="RU000461"/>
    </source>
</evidence>
<dbReference type="SUPFAM" id="SSF48264">
    <property type="entry name" value="Cytochrome P450"/>
    <property type="match status" value="1"/>
</dbReference>
<comment type="caution">
    <text evidence="11">The sequence shown here is derived from an EMBL/GenBank/DDBJ whole genome shotgun (WGS) entry which is preliminary data.</text>
</comment>
<evidence type="ECO:0000256" key="4">
    <source>
        <dbReference type="ARBA" id="ARBA00022723"/>
    </source>
</evidence>
<accession>K2STK2</accession>
<keyword evidence="6 8" id="KW-0408">Iron</keyword>
<dbReference type="Pfam" id="PF00067">
    <property type="entry name" value="p450"/>
    <property type="match status" value="1"/>
</dbReference>
<evidence type="ECO:0000256" key="1">
    <source>
        <dbReference type="ARBA" id="ARBA00001971"/>
    </source>
</evidence>
<dbReference type="GO" id="GO:0005506">
    <property type="term" value="F:iron ion binding"/>
    <property type="evidence" value="ECO:0007669"/>
    <property type="project" value="InterPro"/>
</dbReference>
<keyword evidence="4 8" id="KW-0479">Metal-binding</keyword>
<keyword evidence="10" id="KW-1133">Transmembrane helix</keyword>